<keyword evidence="1" id="KW-1133">Transmembrane helix</keyword>
<dbReference type="EMBL" id="CP051685">
    <property type="protein sequence ID" value="QJE03035.1"/>
    <property type="molecule type" value="Genomic_DNA"/>
</dbReference>
<accession>A0A7Z2W261</accession>
<keyword evidence="3" id="KW-1185">Reference proteome</keyword>
<evidence type="ECO:0000256" key="1">
    <source>
        <dbReference type="SAM" id="Phobius"/>
    </source>
</evidence>
<organism evidence="2 3">
    <name type="scientific">Massilia forsythiae</name>
    <dbReference type="NCBI Taxonomy" id="2728020"/>
    <lineage>
        <taxon>Bacteria</taxon>
        <taxon>Pseudomonadati</taxon>
        <taxon>Pseudomonadota</taxon>
        <taxon>Betaproteobacteria</taxon>
        <taxon>Burkholderiales</taxon>
        <taxon>Oxalobacteraceae</taxon>
        <taxon>Telluria group</taxon>
        <taxon>Massilia</taxon>
    </lineage>
</organism>
<dbReference type="Proteomes" id="UP000502415">
    <property type="component" value="Chromosome"/>
</dbReference>
<keyword evidence="1" id="KW-0472">Membrane</keyword>
<feature type="transmembrane region" description="Helical" evidence="1">
    <location>
        <begin position="12"/>
        <end position="29"/>
    </location>
</feature>
<sequence>MKDRIKAWRQSAGVWLNAMLLVAFPYTDQILQGVSDYLPSLAPYLPANVYKWVGLVVVVANVVRAARRARPAAAKEVAHG</sequence>
<protein>
    <recommendedName>
        <fullName evidence="4">Holin</fullName>
    </recommendedName>
</protein>
<keyword evidence="1" id="KW-0812">Transmembrane</keyword>
<dbReference type="KEGG" id="mfy:HH212_26115"/>
<evidence type="ECO:0000313" key="3">
    <source>
        <dbReference type="Proteomes" id="UP000502415"/>
    </source>
</evidence>
<dbReference type="AlphaFoldDB" id="A0A7Z2W261"/>
<gene>
    <name evidence="2" type="ORF">HH212_26115</name>
</gene>
<name>A0A7Z2W261_9BURK</name>
<reference evidence="2 3" key="1">
    <citation type="submission" date="2020-04" db="EMBL/GenBank/DDBJ databases">
        <title>Genome sequencing of novel species.</title>
        <authorList>
            <person name="Heo J."/>
            <person name="Kim S.-J."/>
            <person name="Kim J.-S."/>
            <person name="Hong S.-B."/>
            <person name="Kwon S.-W."/>
        </authorList>
    </citation>
    <scope>NUCLEOTIDE SEQUENCE [LARGE SCALE GENOMIC DNA]</scope>
    <source>
        <strain evidence="2 3">GN2-R2</strain>
    </source>
</reference>
<dbReference type="RefSeq" id="WP_170205116.1">
    <property type="nucleotide sequence ID" value="NZ_CP051685.1"/>
</dbReference>
<feature type="transmembrane region" description="Helical" evidence="1">
    <location>
        <begin position="49"/>
        <end position="66"/>
    </location>
</feature>
<proteinExistence type="predicted"/>
<evidence type="ECO:0000313" key="2">
    <source>
        <dbReference type="EMBL" id="QJE03035.1"/>
    </source>
</evidence>
<evidence type="ECO:0008006" key="4">
    <source>
        <dbReference type="Google" id="ProtNLM"/>
    </source>
</evidence>